<comment type="caution">
    <text evidence="2">The sequence shown here is derived from an EMBL/GenBank/DDBJ whole genome shotgun (WGS) entry which is preliminary data.</text>
</comment>
<name>A0AA37F6P3_9ACTN</name>
<accession>A0AA37F6P3</accession>
<reference evidence="2" key="2">
    <citation type="submission" date="2022-09" db="EMBL/GenBank/DDBJ databases">
        <authorList>
            <person name="Sun Q."/>
            <person name="Ohkuma M."/>
        </authorList>
    </citation>
    <scope>NUCLEOTIDE SEQUENCE</scope>
    <source>
        <strain evidence="2">JCM 3093</strain>
    </source>
</reference>
<evidence type="ECO:0000313" key="3">
    <source>
        <dbReference type="Proteomes" id="UP000627984"/>
    </source>
</evidence>
<gene>
    <name evidence="2" type="ORF">GCM10010126_48510</name>
</gene>
<evidence type="ECO:0000313" key="2">
    <source>
        <dbReference type="EMBL" id="GGK83507.1"/>
    </source>
</evidence>
<evidence type="ECO:0000256" key="1">
    <source>
        <dbReference type="SAM" id="MobiDB-lite"/>
    </source>
</evidence>
<protein>
    <submittedName>
        <fullName evidence="2">Uncharacterized protein</fullName>
    </submittedName>
</protein>
<sequence>MVTGSPTVSGRTPGGIPFPGPVPPRAIRMSLSCARYGKHTVTRWSGPSRPTRHKHYGG</sequence>
<dbReference type="EMBL" id="BMQD01000016">
    <property type="protein sequence ID" value="GGK83507.1"/>
    <property type="molecule type" value="Genomic_DNA"/>
</dbReference>
<feature type="compositionally biased region" description="Polar residues" evidence="1">
    <location>
        <begin position="1"/>
        <end position="10"/>
    </location>
</feature>
<feature type="region of interest" description="Disordered" evidence="1">
    <location>
        <begin position="1"/>
        <end position="23"/>
    </location>
</feature>
<dbReference type="Proteomes" id="UP000627984">
    <property type="component" value="Unassembled WGS sequence"/>
</dbReference>
<proteinExistence type="predicted"/>
<reference evidence="2" key="1">
    <citation type="journal article" date="2014" name="Int. J. Syst. Evol. Microbiol.">
        <title>Complete genome sequence of Corynebacterium casei LMG S-19264T (=DSM 44701T), isolated from a smear-ripened cheese.</title>
        <authorList>
            <consortium name="US DOE Joint Genome Institute (JGI-PGF)"/>
            <person name="Walter F."/>
            <person name="Albersmeier A."/>
            <person name="Kalinowski J."/>
            <person name="Ruckert C."/>
        </authorList>
    </citation>
    <scope>NUCLEOTIDE SEQUENCE</scope>
    <source>
        <strain evidence="2">JCM 3093</strain>
    </source>
</reference>
<organism evidence="2 3">
    <name type="scientific">Planomonospora parontospora</name>
    <dbReference type="NCBI Taxonomy" id="58119"/>
    <lineage>
        <taxon>Bacteria</taxon>
        <taxon>Bacillati</taxon>
        <taxon>Actinomycetota</taxon>
        <taxon>Actinomycetes</taxon>
        <taxon>Streptosporangiales</taxon>
        <taxon>Streptosporangiaceae</taxon>
        <taxon>Planomonospora</taxon>
    </lineage>
</organism>
<dbReference type="AlphaFoldDB" id="A0AA37F6P3"/>